<accession>A0A2D0MWY1</accession>
<dbReference type="InterPro" id="IPR022765">
    <property type="entry name" value="Dna2/Cas4_DUF83"/>
</dbReference>
<keyword evidence="3" id="KW-1185">Reference proteome</keyword>
<dbReference type="Proteomes" id="UP000223913">
    <property type="component" value="Unassembled WGS sequence"/>
</dbReference>
<dbReference type="OrthoDB" id="9794720at2"/>
<dbReference type="AlphaFoldDB" id="A0A2D0MWY1"/>
<dbReference type="PANTHER" id="PTHR37168:SF1">
    <property type="entry name" value="CRISPR-ASSOCIATED EXONUCLEASE CAS4"/>
    <property type="match status" value="1"/>
</dbReference>
<evidence type="ECO:0000313" key="2">
    <source>
        <dbReference type="EMBL" id="PHN00792.1"/>
    </source>
</evidence>
<dbReference type="Gene3D" id="3.90.320.10">
    <property type="match status" value="1"/>
</dbReference>
<comment type="caution">
    <text evidence="2">The sequence shown here is derived from an EMBL/GenBank/DDBJ whole genome shotgun (WGS) entry which is preliminary data.</text>
</comment>
<name>A0A2D0MWY1_FLAN2</name>
<reference evidence="2 3" key="1">
    <citation type="submission" date="2017-10" db="EMBL/GenBank/DDBJ databases">
        <title>The draft genome sequence of Lewinella nigricans NBRC 102662.</title>
        <authorList>
            <person name="Wang K."/>
        </authorList>
    </citation>
    <scope>NUCLEOTIDE SEQUENCE [LARGE SCALE GENOMIC DNA]</scope>
    <source>
        <strain evidence="2 3">NBRC 102662</strain>
    </source>
</reference>
<dbReference type="RefSeq" id="WP_099155786.1">
    <property type="nucleotide sequence ID" value="NZ_PDUD01000074.1"/>
</dbReference>
<dbReference type="PANTHER" id="PTHR37168">
    <property type="entry name" value="CRISPR-ASSOCIATED EXONUCLEASE CAS4"/>
    <property type="match status" value="1"/>
</dbReference>
<protein>
    <submittedName>
        <fullName evidence="2">CRISPR-associated protein Cas4</fullName>
    </submittedName>
</protein>
<gene>
    <name evidence="2" type="ORF">CRP01_40335</name>
</gene>
<organism evidence="2 3">
    <name type="scientific">Flavilitoribacter nigricans (strain ATCC 23147 / DSM 23189 / NBRC 102662 / NCIMB 1420 / SS-2)</name>
    <name type="common">Lewinella nigricans</name>
    <dbReference type="NCBI Taxonomy" id="1122177"/>
    <lineage>
        <taxon>Bacteria</taxon>
        <taxon>Pseudomonadati</taxon>
        <taxon>Bacteroidota</taxon>
        <taxon>Saprospiria</taxon>
        <taxon>Saprospirales</taxon>
        <taxon>Lewinellaceae</taxon>
        <taxon>Flavilitoribacter</taxon>
    </lineage>
</organism>
<proteinExistence type="predicted"/>
<sequence length="170" mass="19708">MQINATLINLYHLCHRELWLHYHGIRMEHTSDTVYVGKLIGETTYRTRAGKNKQLEIDGVKIDFFDPKTRTVYETKKSNKAEAAHIAQVKFYLYLLDKNGVKGATGIIEYPELRERTIVPFQPEKDIQEIERWLADIERICSNSRCPGVIEQPICRSCSYCDFCYAGEEG</sequence>
<dbReference type="EMBL" id="PDUD01000074">
    <property type="protein sequence ID" value="PHN00792.1"/>
    <property type="molecule type" value="Genomic_DNA"/>
</dbReference>
<evidence type="ECO:0000259" key="1">
    <source>
        <dbReference type="Pfam" id="PF01930"/>
    </source>
</evidence>
<dbReference type="InterPro" id="IPR011604">
    <property type="entry name" value="PDDEXK-like_dom_sf"/>
</dbReference>
<feature type="domain" description="DUF83" evidence="1">
    <location>
        <begin position="5"/>
        <end position="165"/>
    </location>
</feature>
<evidence type="ECO:0000313" key="3">
    <source>
        <dbReference type="Proteomes" id="UP000223913"/>
    </source>
</evidence>
<dbReference type="Pfam" id="PF01930">
    <property type="entry name" value="Cas_Cas4"/>
    <property type="match status" value="1"/>
</dbReference>